<evidence type="ECO:0000313" key="3">
    <source>
        <dbReference type="Proteomes" id="UP000320333"/>
    </source>
</evidence>
<comment type="caution">
    <text evidence="2">The sequence shown here is derived from an EMBL/GenBank/DDBJ whole genome shotgun (WGS) entry which is preliminary data.</text>
</comment>
<proteinExistence type="predicted"/>
<dbReference type="EMBL" id="QEAP01000797">
    <property type="protein sequence ID" value="TPX56541.1"/>
    <property type="molecule type" value="Genomic_DNA"/>
</dbReference>
<feature type="region of interest" description="Disordered" evidence="1">
    <location>
        <begin position="1"/>
        <end position="72"/>
    </location>
</feature>
<evidence type="ECO:0000256" key="1">
    <source>
        <dbReference type="SAM" id="MobiDB-lite"/>
    </source>
</evidence>
<feature type="compositionally biased region" description="Basic and acidic residues" evidence="1">
    <location>
        <begin position="1"/>
        <end position="21"/>
    </location>
</feature>
<feature type="compositionally biased region" description="Basic and acidic residues" evidence="1">
    <location>
        <begin position="43"/>
        <end position="52"/>
    </location>
</feature>
<keyword evidence="3" id="KW-1185">Reference proteome</keyword>
<evidence type="ECO:0000313" key="2">
    <source>
        <dbReference type="EMBL" id="TPX56541.1"/>
    </source>
</evidence>
<accession>A0A507DYL6</accession>
<reference evidence="2 3" key="1">
    <citation type="journal article" date="2019" name="Sci. Rep.">
        <title>Comparative genomics of chytrid fungi reveal insights into the obligate biotrophic and pathogenic lifestyle of Synchytrium endobioticum.</title>
        <authorList>
            <person name="van de Vossenberg B.T.L.H."/>
            <person name="Warris S."/>
            <person name="Nguyen H.D.T."/>
            <person name="van Gent-Pelzer M.P.E."/>
            <person name="Joly D.L."/>
            <person name="van de Geest H.C."/>
            <person name="Bonants P.J.M."/>
            <person name="Smith D.S."/>
            <person name="Levesque C.A."/>
            <person name="van der Lee T.A.J."/>
        </authorList>
    </citation>
    <scope>NUCLEOTIDE SEQUENCE [LARGE SCALE GENOMIC DNA]</scope>
    <source>
        <strain evidence="2 3">CBS 675.73</strain>
    </source>
</reference>
<dbReference type="AlphaFoldDB" id="A0A507DYL6"/>
<feature type="non-terminal residue" evidence="2">
    <location>
        <position position="72"/>
    </location>
</feature>
<dbReference type="Proteomes" id="UP000320333">
    <property type="component" value="Unassembled WGS sequence"/>
</dbReference>
<sequence>MGKRKSDDDNDSRASKSKSADESNPYLAHLNVQKLPKMTPRKTTAEDAEKYEAAPTNLFNGRPFSQKYRDIM</sequence>
<gene>
    <name evidence="2" type="ORF">CcCBS67573_g09336</name>
</gene>
<organism evidence="2 3">
    <name type="scientific">Chytriomyces confervae</name>
    <dbReference type="NCBI Taxonomy" id="246404"/>
    <lineage>
        <taxon>Eukaryota</taxon>
        <taxon>Fungi</taxon>
        <taxon>Fungi incertae sedis</taxon>
        <taxon>Chytridiomycota</taxon>
        <taxon>Chytridiomycota incertae sedis</taxon>
        <taxon>Chytridiomycetes</taxon>
        <taxon>Chytridiales</taxon>
        <taxon>Chytriomycetaceae</taxon>
        <taxon>Chytriomyces</taxon>
    </lineage>
</organism>
<name>A0A507DYL6_9FUNG</name>
<protein>
    <submittedName>
        <fullName evidence="2">Uncharacterized protein</fullName>
    </submittedName>
</protein>
<dbReference type="OrthoDB" id="10253254at2759"/>